<dbReference type="Proteomes" id="UP000325315">
    <property type="component" value="Unassembled WGS sequence"/>
</dbReference>
<name>A0A5B6VN73_9ROSI</name>
<evidence type="ECO:0000313" key="2">
    <source>
        <dbReference type="Proteomes" id="UP000325315"/>
    </source>
</evidence>
<accession>A0A5B6VN73</accession>
<dbReference type="GO" id="GO:0003676">
    <property type="term" value="F:nucleic acid binding"/>
    <property type="evidence" value="ECO:0007669"/>
    <property type="project" value="InterPro"/>
</dbReference>
<dbReference type="AlphaFoldDB" id="A0A5B6VN73"/>
<proteinExistence type="predicted"/>
<dbReference type="OrthoDB" id="1110516at2759"/>
<dbReference type="InterPro" id="IPR036875">
    <property type="entry name" value="Znf_CCHC_sf"/>
</dbReference>
<dbReference type="SUPFAM" id="SSF57756">
    <property type="entry name" value="Retrovirus zinc finger-like domains"/>
    <property type="match status" value="1"/>
</dbReference>
<gene>
    <name evidence="1" type="ORF">EPI10_016245</name>
</gene>
<dbReference type="GO" id="GO:0008270">
    <property type="term" value="F:zinc ion binding"/>
    <property type="evidence" value="ECO:0007669"/>
    <property type="project" value="InterPro"/>
</dbReference>
<sequence>MIRFVDGFNKPIAKTLQLQTYIDLDEAVHKANEIEQQLKEQGPCSFTTSQYYKGNDSNSTFKNSKLPFTTNNLSGSNTKRTREIECLKCKGHGHYSRDYPNTRLLLIKENGEHTSNSDNSDMKEFMENVTYGGGIFEEEMIEPTNEEDEF</sequence>
<keyword evidence="2" id="KW-1185">Reference proteome</keyword>
<reference evidence="2" key="1">
    <citation type="journal article" date="2019" name="Plant Biotechnol. J.">
        <title>Genome sequencing of the Australian wild diploid species Gossypium australe highlights disease resistance and delayed gland morphogenesis.</title>
        <authorList>
            <person name="Cai Y."/>
            <person name="Cai X."/>
            <person name="Wang Q."/>
            <person name="Wang P."/>
            <person name="Zhang Y."/>
            <person name="Cai C."/>
            <person name="Xu Y."/>
            <person name="Wang K."/>
            <person name="Zhou Z."/>
            <person name="Wang C."/>
            <person name="Geng S."/>
            <person name="Li B."/>
            <person name="Dong Q."/>
            <person name="Hou Y."/>
            <person name="Wang H."/>
            <person name="Ai P."/>
            <person name="Liu Z."/>
            <person name="Yi F."/>
            <person name="Sun M."/>
            <person name="An G."/>
            <person name="Cheng J."/>
            <person name="Zhang Y."/>
            <person name="Shi Q."/>
            <person name="Xie Y."/>
            <person name="Shi X."/>
            <person name="Chang Y."/>
            <person name="Huang F."/>
            <person name="Chen Y."/>
            <person name="Hong S."/>
            <person name="Mi L."/>
            <person name="Sun Q."/>
            <person name="Zhang L."/>
            <person name="Zhou B."/>
            <person name="Peng R."/>
            <person name="Zhang X."/>
            <person name="Liu F."/>
        </authorList>
    </citation>
    <scope>NUCLEOTIDE SEQUENCE [LARGE SCALE GENOMIC DNA]</scope>
    <source>
        <strain evidence="2">cv. PA1801</strain>
    </source>
</reference>
<protein>
    <submittedName>
        <fullName evidence="1">Transposon Ty3-I Gag-Pol polyprotein</fullName>
    </submittedName>
</protein>
<dbReference type="PANTHER" id="PTHR35046">
    <property type="entry name" value="ZINC KNUCKLE (CCHC-TYPE) FAMILY PROTEIN"/>
    <property type="match status" value="1"/>
</dbReference>
<organism evidence="1 2">
    <name type="scientific">Gossypium australe</name>
    <dbReference type="NCBI Taxonomy" id="47621"/>
    <lineage>
        <taxon>Eukaryota</taxon>
        <taxon>Viridiplantae</taxon>
        <taxon>Streptophyta</taxon>
        <taxon>Embryophyta</taxon>
        <taxon>Tracheophyta</taxon>
        <taxon>Spermatophyta</taxon>
        <taxon>Magnoliopsida</taxon>
        <taxon>eudicotyledons</taxon>
        <taxon>Gunneridae</taxon>
        <taxon>Pentapetalae</taxon>
        <taxon>rosids</taxon>
        <taxon>malvids</taxon>
        <taxon>Malvales</taxon>
        <taxon>Malvaceae</taxon>
        <taxon>Malvoideae</taxon>
        <taxon>Gossypium</taxon>
    </lineage>
</organism>
<evidence type="ECO:0000313" key="1">
    <source>
        <dbReference type="EMBL" id="KAA3470546.1"/>
    </source>
</evidence>
<dbReference type="PANTHER" id="PTHR35046:SF9">
    <property type="entry name" value="RNA-DIRECTED DNA POLYMERASE"/>
    <property type="match status" value="1"/>
</dbReference>
<comment type="caution">
    <text evidence="1">The sequence shown here is derived from an EMBL/GenBank/DDBJ whole genome shotgun (WGS) entry which is preliminary data.</text>
</comment>
<dbReference type="EMBL" id="SMMG02000006">
    <property type="protein sequence ID" value="KAA3470546.1"/>
    <property type="molecule type" value="Genomic_DNA"/>
</dbReference>